<reference evidence="2 3" key="1">
    <citation type="journal article" date="2016" name="Nat. Commun.">
        <title>Thousands of microbial genomes shed light on interconnected biogeochemical processes in an aquifer system.</title>
        <authorList>
            <person name="Anantharaman K."/>
            <person name="Brown C.T."/>
            <person name="Hug L.A."/>
            <person name="Sharon I."/>
            <person name="Castelle C.J."/>
            <person name="Probst A.J."/>
            <person name="Thomas B.C."/>
            <person name="Singh A."/>
            <person name="Wilkins M.J."/>
            <person name="Karaoz U."/>
            <person name="Brodie E.L."/>
            <person name="Williams K.H."/>
            <person name="Hubbard S.S."/>
            <person name="Banfield J.F."/>
        </authorList>
    </citation>
    <scope>NUCLEOTIDE SEQUENCE [LARGE SCALE GENOMIC DNA]</scope>
</reference>
<sequence length="100" mass="11721">MKAWQKSWLIIGITWSSLHLIRDISQDLGIKNLLSTPFVKPINGAPWWYLYVFNTYVYEIIVGILCFYALKKNSFHPKGTASLFLTAVIFSSWLIYWFIL</sequence>
<dbReference type="AlphaFoldDB" id="A0A1F6B0Y0"/>
<feature type="transmembrane region" description="Helical" evidence="1">
    <location>
        <begin position="82"/>
        <end position="99"/>
    </location>
</feature>
<organism evidence="2 3">
    <name type="scientific">Candidatus Gottesmanbacteria bacterium RIFCSPLOWO2_01_FULL_49_10</name>
    <dbReference type="NCBI Taxonomy" id="1798396"/>
    <lineage>
        <taxon>Bacteria</taxon>
        <taxon>Candidatus Gottesmaniibacteriota</taxon>
    </lineage>
</organism>
<protein>
    <submittedName>
        <fullName evidence="2">Uncharacterized protein</fullName>
    </submittedName>
</protein>
<name>A0A1F6B0Y0_9BACT</name>
<keyword evidence="1" id="KW-1133">Transmembrane helix</keyword>
<comment type="caution">
    <text evidence="2">The sequence shown here is derived from an EMBL/GenBank/DDBJ whole genome shotgun (WGS) entry which is preliminary data.</text>
</comment>
<dbReference type="EMBL" id="MFJZ01000014">
    <property type="protein sequence ID" value="OGG30568.1"/>
    <property type="molecule type" value="Genomic_DNA"/>
</dbReference>
<keyword evidence="1" id="KW-0472">Membrane</keyword>
<keyword evidence="1" id="KW-0812">Transmembrane</keyword>
<proteinExistence type="predicted"/>
<dbReference type="Proteomes" id="UP000176409">
    <property type="component" value="Unassembled WGS sequence"/>
</dbReference>
<dbReference type="STRING" id="1798396.A2973_05685"/>
<evidence type="ECO:0000313" key="3">
    <source>
        <dbReference type="Proteomes" id="UP000176409"/>
    </source>
</evidence>
<feature type="transmembrane region" description="Helical" evidence="1">
    <location>
        <begin position="47"/>
        <end position="70"/>
    </location>
</feature>
<evidence type="ECO:0000313" key="2">
    <source>
        <dbReference type="EMBL" id="OGG30568.1"/>
    </source>
</evidence>
<evidence type="ECO:0000256" key="1">
    <source>
        <dbReference type="SAM" id="Phobius"/>
    </source>
</evidence>
<gene>
    <name evidence="2" type="ORF">A2973_05685</name>
</gene>
<accession>A0A1F6B0Y0</accession>